<dbReference type="Proteomes" id="UP001302274">
    <property type="component" value="Unassembled WGS sequence"/>
</dbReference>
<dbReference type="Pfam" id="PF09312">
    <property type="entry name" value="SurA_N"/>
    <property type="match status" value="1"/>
</dbReference>
<name>A0ABU5VP07_9BACT</name>
<dbReference type="SUPFAM" id="SSF109998">
    <property type="entry name" value="Triger factor/SurA peptide-binding domain-like"/>
    <property type="match status" value="1"/>
</dbReference>
<feature type="domain" description="SurA N-terminal" evidence="4">
    <location>
        <begin position="24"/>
        <end position="135"/>
    </location>
</feature>
<feature type="signal peptide" evidence="3">
    <location>
        <begin position="1"/>
        <end position="21"/>
    </location>
</feature>
<keyword evidence="2" id="KW-0697">Rotamase</keyword>
<dbReference type="InterPro" id="IPR015391">
    <property type="entry name" value="SurA_N"/>
</dbReference>
<evidence type="ECO:0000259" key="4">
    <source>
        <dbReference type="Pfam" id="PF09312"/>
    </source>
</evidence>
<organism evidence="5 6">
    <name type="scientific">Bacteriovorax antarcticus</name>
    <dbReference type="NCBI Taxonomy" id="3088717"/>
    <lineage>
        <taxon>Bacteria</taxon>
        <taxon>Pseudomonadati</taxon>
        <taxon>Bdellovibrionota</taxon>
        <taxon>Bacteriovoracia</taxon>
        <taxon>Bacteriovoracales</taxon>
        <taxon>Bacteriovoracaceae</taxon>
        <taxon>Bacteriovorax</taxon>
    </lineage>
</organism>
<evidence type="ECO:0000256" key="2">
    <source>
        <dbReference type="ARBA" id="ARBA00023110"/>
    </source>
</evidence>
<keyword evidence="6" id="KW-1185">Reference proteome</keyword>
<sequence length="306" mass="35213">MKLASRFFFVFTVLCSLSAQAKLLDKISAIVDDNIITMSQVNRTVSNLAIKRNVAPMIYDKTSFTAAEILQISINKYLVRSKLTEIGYTITDDQVDAQIKQNQERLGVDRKALMGFLKQQGTSFDEYFESLREAIEYSYFVNRVISPMISVSEQDVKNTYYKNNIKDSRMNFKYTLVDYAIPQENIGKPGKGQMEDVVRQYRINSNLPEAYSTMTVNNLDDITEEGITAEFRNLLKSTDEGALTTPIVINNQYHVFYLAKKDLVETEAFASQKDKIKDQLFEKAVKAEIAVWFERERNKHYIKISL</sequence>
<evidence type="ECO:0000313" key="5">
    <source>
        <dbReference type="EMBL" id="MEA9354776.1"/>
    </source>
</evidence>
<dbReference type="InterPro" id="IPR027304">
    <property type="entry name" value="Trigger_fact/SurA_dom_sf"/>
</dbReference>
<dbReference type="Gene3D" id="1.10.4030.10">
    <property type="entry name" value="Porin chaperone SurA, peptide-binding domain"/>
    <property type="match status" value="1"/>
</dbReference>
<evidence type="ECO:0000256" key="1">
    <source>
        <dbReference type="ARBA" id="ARBA00022729"/>
    </source>
</evidence>
<gene>
    <name evidence="5" type="ORF">SHI21_01090</name>
</gene>
<proteinExistence type="predicted"/>
<keyword evidence="2" id="KW-0413">Isomerase</keyword>
<keyword evidence="1 3" id="KW-0732">Signal</keyword>
<feature type="chain" id="PRO_5047376972" evidence="3">
    <location>
        <begin position="22"/>
        <end position="306"/>
    </location>
</feature>
<comment type="caution">
    <text evidence="5">The sequence shown here is derived from an EMBL/GenBank/DDBJ whole genome shotgun (WGS) entry which is preliminary data.</text>
</comment>
<dbReference type="EMBL" id="JAYGJQ010000001">
    <property type="protein sequence ID" value="MEA9354776.1"/>
    <property type="molecule type" value="Genomic_DNA"/>
</dbReference>
<evidence type="ECO:0000313" key="6">
    <source>
        <dbReference type="Proteomes" id="UP001302274"/>
    </source>
</evidence>
<evidence type="ECO:0000256" key="3">
    <source>
        <dbReference type="SAM" id="SignalP"/>
    </source>
</evidence>
<reference evidence="5 6" key="1">
    <citation type="submission" date="2023-11" db="EMBL/GenBank/DDBJ databases">
        <title>A Novel Polar Bacteriovorax (B. antarcticus) Isolated from the Biocrust in Antarctica.</title>
        <authorList>
            <person name="Mun W."/>
            <person name="Choi S.Y."/>
            <person name="Mitchell R.J."/>
        </authorList>
    </citation>
    <scope>NUCLEOTIDE SEQUENCE [LARGE SCALE GENOMIC DNA]</scope>
    <source>
        <strain evidence="5 6">PP10</strain>
    </source>
</reference>
<dbReference type="PANTHER" id="PTHR47637:SF1">
    <property type="entry name" value="CHAPERONE SURA"/>
    <property type="match status" value="1"/>
</dbReference>
<dbReference type="PANTHER" id="PTHR47637">
    <property type="entry name" value="CHAPERONE SURA"/>
    <property type="match status" value="1"/>
</dbReference>
<protein>
    <submittedName>
        <fullName evidence="5">SurA N-terminal domain-containing protein</fullName>
    </submittedName>
</protein>
<dbReference type="InterPro" id="IPR050280">
    <property type="entry name" value="OMP_Chaperone_SurA"/>
</dbReference>
<dbReference type="Gene3D" id="3.10.50.40">
    <property type="match status" value="1"/>
</dbReference>
<dbReference type="RefSeq" id="WP_323574261.1">
    <property type="nucleotide sequence ID" value="NZ_JAYGJQ010000001.1"/>
</dbReference>
<accession>A0ABU5VP07</accession>
<dbReference type="InterPro" id="IPR046357">
    <property type="entry name" value="PPIase_dom_sf"/>
</dbReference>